<feature type="non-terminal residue" evidence="1">
    <location>
        <position position="49"/>
    </location>
</feature>
<comment type="caution">
    <text evidence="1">The sequence shown here is derived from an EMBL/GenBank/DDBJ whole genome shotgun (WGS) entry which is preliminary data.</text>
</comment>
<name>X0XPR1_9ZZZZ</name>
<accession>X0XPR1</accession>
<gene>
    <name evidence="1" type="ORF">S01H1_62013</name>
</gene>
<protein>
    <submittedName>
        <fullName evidence="1">Uncharacterized protein</fullName>
    </submittedName>
</protein>
<organism evidence="1">
    <name type="scientific">marine sediment metagenome</name>
    <dbReference type="NCBI Taxonomy" id="412755"/>
    <lineage>
        <taxon>unclassified sequences</taxon>
        <taxon>metagenomes</taxon>
        <taxon>ecological metagenomes</taxon>
    </lineage>
</organism>
<sequence>MQIIIKPPDAVEMAVDGFWRQTSIQKRLDIFEHFFMINSFERYIQPENK</sequence>
<reference evidence="1" key="1">
    <citation type="journal article" date="2014" name="Front. Microbiol.">
        <title>High frequency of phylogenetically diverse reductive dehalogenase-homologous genes in deep subseafloor sedimentary metagenomes.</title>
        <authorList>
            <person name="Kawai M."/>
            <person name="Futagami T."/>
            <person name="Toyoda A."/>
            <person name="Takaki Y."/>
            <person name="Nishi S."/>
            <person name="Hori S."/>
            <person name="Arai W."/>
            <person name="Tsubouchi T."/>
            <person name="Morono Y."/>
            <person name="Uchiyama I."/>
            <person name="Ito T."/>
            <person name="Fujiyama A."/>
            <person name="Inagaki F."/>
            <person name="Takami H."/>
        </authorList>
    </citation>
    <scope>NUCLEOTIDE SEQUENCE</scope>
    <source>
        <strain evidence="1">Expedition CK06-06</strain>
    </source>
</reference>
<dbReference type="AlphaFoldDB" id="X0XPR1"/>
<proteinExistence type="predicted"/>
<evidence type="ECO:0000313" key="1">
    <source>
        <dbReference type="EMBL" id="GAG38628.1"/>
    </source>
</evidence>
<dbReference type="EMBL" id="BARS01040703">
    <property type="protein sequence ID" value="GAG38628.1"/>
    <property type="molecule type" value="Genomic_DNA"/>
</dbReference>